<organism evidence="1 2">
    <name type="scientific">Thermovibrio ammonificans (strain DSM 15698 / JCM 12110 / HB-1)</name>
    <dbReference type="NCBI Taxonomy" id="648996"/>
    <lineage>
        <taxon>Bacteria</taxon>
        <taxon>Pseudomonadati</taxon>
        <taxon>Aquificota</taxon>
        <taxon>Aquificia</taxon>
        <taxon>Desulfurobacteriales</taxon>
        <taxon>Desulfurobacteriaceae</taxon>
        <taxon>Thermovibrio</taxon>
    </lineage>
</organism>
<dbReference type="Proteomes" id="UP000006362">
    <property type="component" value="Plasmid pTHEAM01"/>
</dbReference>
<dbReference type="HOGENOM" id="CLU_2811038_0_0_0"/>
<sequence>MEELLKVVKERKPDYSSDYLEVWRVGEDKRVYRQFIRGAKGGRVPLWTRVQVREKEGWKTVFERREM</sequence>
<reference evidence="1" key="1">
    <citation type="submission" date="2011-01" db="EMBL/GenBank/DDBJ databases">
        <title>Complete sequence of plasmid of Thermovibrio ammonificans HB-1.</title>
        <authorList>
            <consortium name="US DOE Joint Genome Institute"/>
            <person name="Lucas S."/>
            <person name="Copeland A."/>
            <person name="Lapidus A."/>
            <person name="Cheng J.-F."/>
            <person name="Goodwin L."/>
            <person name="Pitluck S."/>
            <person name="Davenport K."/>
            <person name="Detter J.C."/>
            <person name="Han C."/>
            <person name="Tapia R."/>
            <person name="Land M."/>
            <person name="Hauser L."/>
            <person name="Kyrpides N."/>
            <person name="Ivanova N."/>
            <person name="Ovchinnikova G."/>
            <person name="Vetriani C."/>
            <person name="Woyke T."/>
        </authorList>
    </citation>
    <scope>NUCLEOTIDE SEQUENCE [LARGE SCALE GENOMIC DNA]</scope>
    <source>
        <strain evidence="1">HB-1</strain>
        <plasmid evidence="1">pTHEAM01</plasmid>
    </source>
</reference>
<proteinExistence type="predicted"/>
<accession>E8T6U4</accession>
<name>E8T6U4_THEA1</name>
<evidence type="ECO:0000313" key="2">
    <source>
        <dbReference type="Proteomes" id="UP000006362"/>
    </source>
</evidence>
<keyword evidence="1" id="KW-0614">Plasmid</keyword>
<dbReference type="RefSeq" id="WP_013524971.1">
    <property type="nucleotide sequence ID" value="NC_014917.1"/>
</dbReference>
<dbReference type="EMBL" id="CP002445">
    <property type="protein sequence ID" value="ADU97767.1"/>
    <property type="molecule type" value="Genomic_DNA"/>
</dbReference>
<protein>
    <submittedName>
        <fullName evidence="1">Uncharacterized protein</fullName>
    </submittedName>
</protein>
<dbReference type="AlphaFoldDB" id="E8T6U4"/>
<geneLocation type="plasmid" evidence="1 2">
    <name>pTHEAM01</name>
</geneLocation>
<keyword evidence="2" id="KW-1185">Reference proteome</keyword>
<dbReference type="KEGG" id="tam:Theam_1811"/>
<gene>
    <name evidence="1" type="ordered locus">Theam_1811</name>
</gene>
<evidence type="ECO:0000313" key="1">
    <source>
        <dbReference type="EMBL" id="ADU97767.1"/>
    </source>
</evidence>